<evidence type="ECO:0000313" key="3">
    <source>
        <dbReference type="Proteomes" id="UP000614714"/>
    </source>
</evidence>
<dbReference type="EMBL" id="JAEMHL010000008">
    <property type="protein sequence ID" value="MBJ6751518.1"/>
    <property type="molecule type" value="Genomic_DNA"/>
</dbReference>
<sequence length="99" mass="10671">MQEKQMVKINSCNVTQCAYNKHNSCHTLAITVGGPGDLCPECDTFMQGSQRGGIIDVQGGIGACKVENCSYNQSLECTAPAVDVGMHESHPDCFTYKPK</sequence>
<dbReference type="Pfam" id="PF07561">
    <property type="entry name" value="DUF1540"/>
    <property type="match status" value="2"/>
</dbReference>
<dbReference type="RefSeq" id="WP_199389997.1">
    <property type="nucleotide sequence ID" value="NZ_JAEMHL010000008.1"/>
</dbReference>
<keyword evidence="3" id="KW-1185">Reference proteome</keyword>
<evidence type="ECO:0000313" key="2">
    <source>
        <dbReference type="EMBL" id="MBJ6751518.1"/>
    </source>
</evidence>
<organism evidence="2 3">
    <name type="scientific">Geomonas anaerohicana</name>
    <dbReference type="NCBI Taxonomy" id="2798583"/>
    <lineage>
        <taxon>Bacteria</taxon>
        <taxon>Pseudomonadati</taxon>
        <taxon>Thermodesulfobacteriota</taxon>
        <taxon>Desulfuromonadia</taxon>
        <taxon>Geobacterales</taxon>
        <taxon>Geobacteraceae</taxon>
        <taxon>Geomonas</taxon>
    </lineage>
</organism>
<dbReference type="InterPro" id="IPR011437">
    <property type="entry name" value="DUF1540"/>
</dbReference>
<evidence type="ECO:0000259" key="1">
    <source>
        <dbReference type="Pfam" id="PF07561"/>
    </source>
</evidence>
<proteinExistence type="predicted"/>
<comment type="caution">
    <text evidence="2">The sequence shown here is derived from an EMBL/GenBank/DDBJ whole genome shotgun (WGS) entry which is preliminary data.</text>
</comment>
<protein>
    <submittedName>
        <fullName evidence="2">DUF1540 domain-containing protein</fullName>
    </submittedName>
</protein>
<gene>
    <name evidence="2" type="ORF">JFN91_14985</name>
</gene>
<feature type="domain" description="DUF1540" evidence="1">
    <location>
        <begin position="12"/>
        <end position="45"/>
    </location>
</feature>
<feature type="domain" description="DUF1540" evidence="1">
    <location>
        <begin position="64"/>
        <end position="95"/>
    </location>
</feature>
<name>A0ABS0YGY0_9BACT</name>
<dbReference type="Proteomes" id="UP000614714">
    <property type="component" value="Unassembled WGS sequence"/>
</dbReference>
<accession>A0ABS0YGY0</accession>
<reference evidence="2 3" key="1">
    <citation type="submission" date="2020-12" db="EMBL/GenBank/DDBJ databases">
        <title>Geomonas sp. Red421, isolated from paddy soil.</title>
        <authorList>
            <person name="Xu Z."/>
            <person name="Zhang Z."/>
            <person name="Masuda Y."/>
            <person name="Itoh H."/>
            <person name="Senoo K."/>
        </authorList>
    </citation>
    <scope>NUCLEOTIDE SEQUENCE [LARGE SCALE GENOMIC DNA]</scope>
    <source>
        <strain evidence="2 3">Red421</strain>
    </source>
</reference>